<evidence type="ECO:0000259" key="2">
    <source>
        <dbReference type="Pfam" id="PF21390"/>
    </source>
</evidence>
<dbReference type="SUPFAM" id="SSF51735">
    <property type="entry name" value="NAD(P)-binding Rossmann-fold domains"/>
    <property type="match status" value="1"/>
</dbReference>
<feature type="domain" description="Thiazolinyl imine reductase-like C-terminal" evidence="2">
    <location>
        <begin position="146"/>
        <end position="240"/>
    </location>
</feature>
<dbReference type="PANTHER" id="PTHR43377">
    <property type="entry name" value="BILIVERDIN REDUCTASE A"/>
    <property type="match status" value="1"/>
</dbReference>
<dbReference type="InterPro" id="IPR048655">
    <property type="entry name" value="Irp3-like_C"/>
</dbReference>
<reference evidence="3 4" key="1">
    <citation type="submission" date="2024-07" db="EMBL/GenBank/DDBJ databases">
        <authorList>
            <person name="Thanompreechachai J."/>
            <person name="Duangmal K."/>
        </authorList>
    </citation>
    <scope>NUCLEOTIDE SEQUENCE [LARGE SCALE GENOMIC DNA]</scope>
    <source>
        <strain evidence="3 4">TBRC 1896</strain>
    </source>
</reference>
<sequence length="349" mass="36069">MTARIVVCGSGFGSYTARGVAAADDLELVAVLGRGSAATQRLAAEVGVRAVDRVDDLTGPVDLAHVAVPGGVLGGHGTELAREFLRRGTSVLQEQPVHPDEVAELLALARRHGGQYRVSTFHRHTRALDRFLRLAGDLATAHRVVAVEASAGTQLLQPVLDVVTRAVGRTRPWSTTGVLGVGGFRLLTADLGGVAVSLRVQHQLDPADGDNGAAPWLRAALTLDAGVLGLSDVHGPVTWSPRLHVARDGAGRLDVSATVPPGPATGVLGPVVVPSWAEVFGRDWPAAGAAGVREVLRDAAAGLDPLRAGAGDLAVAGTWRETSVLLGRPDLVRVSTPPSVDPARLEALA</sequence>
<dbReference type="Gene3D" id="3.30.360.10">
    <property type="entry name" value="Dihydrodipicolinate Reductase, domain 2"/>
    <property type="match status" value="1"/>
</dbReference>
<dbReference type="NCBIfam" id="TIGR01761">
    <property type="entry name" value="thiaz-red"/>
    <property type="match status" value="1"/>
</dbReference>
<dbReference type="InterPro" id="IPR036291">
    <property type="entry name" value="NAD(P)-bd_dom_sf"/>
</dbReference>
<evidence type="ECO:0000313" key="4">
    <source>
        <dbReference type="Proteomes" id="UP001566476"/>
    </source>
</evidence>
<proteinExistence type="predicted"/>
<evidence type="ECO:0000313" key="3">
    <source>
        <dbReference type="EMBL" id="MEZ0492064.1"/>
    </source>
</evidence>
<dbReference type="Proteomes" id="UP001566476">
    <property type="component" value="Unassembled WGS sequence"/>
</dbReference>
<accession>A0ABV4I070</accession>
<gene>
    <name evidence="3" type="ORF">AB2L28_07420</name>
</gene>
<dbReference type="Pfam" id="PF01408">
    <property type="entry name" value="GFO_IDH_MocA"/>
    <property type="match status" value="1"/>
</dbReference>
<dbReference type="RefSeq" id="WP_370718112.1">
    <property type="nucleotide sequence ID" value="NZ_JBGGTQ010000003.1"/>
</dbReference>
<keyword evidence="4" id="KW-1185">Reference proteome</keyword>
<name>A0ABV4I070_9ACTN</name>
<organism evidence="3 4">
    <name type="scientific">Kineococcus mangrovi</name>
    <dbReference type="NCBI Taxonomy" id="1660183"/>
    <lineage>
        <taxon>Bacteria</taxon>
        <taxon>Bacillati</taxon>
        <taxon>Actinomycetota</taxon>
        <taxon>Actinomycetes</taxon>
        <taxon>Kineosporiales</taxon>
        <taxon>Kineosporiaceae</taxon>
        <taxon>Kineococcus</taxon>
    </lineage>
</organism>
<dbReference type="Gene3D" id="3.40.50.720">
    <property type="entry name" value="NAD(P)-binding Rossmann-like Domain"/>
    <property type="match status" value="1"/>
</dbReference>
<protein>
    <submittedName>
        <fullName evidence="3">Gfo/Idh/MocA family oxidoreductase</fullName>
    </submittedName>
</protein>
<feature type="domain" description="Gfo/Idh/MocA-like oxidoreductase N-terminal" evidence="1">
    <location>
        <begin position="4"/>
        <end position="118"/>
    </location>
</feature>
<evidence type="ECO:0000259" key="1">
    <source>
        <dbReference type="Pfam" id="PF01408"/>
    </source>
</evidence>
<comment type="caution">
    <text evidence="3">The sequence shown here is derived from an EMBL/GenBank/DDBJ whole genome shotgun (WGS) entry which is preliminary data.</text>
</comment>
<dbReference type="PANTHER" id="PTHR43377:SF1">
    <property type="entry name" value="BILIVERDIN REDUCTASE A"/>
    <property type="match status" value="1"/>
</dbReference>
<dbReference type="Pfam" id="PF21390">
    <property type="entry name" value="Irp3-like_C"/>
    <property type="match status" value="1"/>
</dbReference>
<dbReference type="InterPro" id="IPR051450">
    <property type="entry name" value="Gfo/Idh/MocA_Oxidoreductases"/>
</dbReference>
<dbReference type="EMBL" id="JBGGTQ010000003">
    <property type="protein sequence ID" value="MEZ0492064.1"/>
    <property type="molecule type" value="Genomic_DNA"/>
</dbReference>
<dbReference type="InterPro" id="IPR010091">
    <property type="entry name" value="Thiazolinyl_imide_reductase"/>
</dbReference>
<dbReference type="InterPro" id="IPR000683">
    <property type="entry name" value="Gfo/Idh/MocA-like_OxRdtase_N"/>
</dbReference>